<dbReference type="RefSeq" id="WP_090338027.1">
    <property type="nucleotide sequence ID" value="NZ_FNXY01000006.1"/>
</dbReference>
<keyword evidence="5 17" id="KW-0597">Phosphoprotein</keyword>
<dbReference type="InterPro" id="IPR003661">
    <property type="entry name" value="HisK_dim/P_dom"/>
</dbReference>
<dbReference type="EC" id="2.7.13.3" evidence="3"/>
<dbReference type="PROSITE" id="PS50112">
    <property type="entry name" value="PAS"/>
    <property type="match status" value="3"/>
</dbReference>
<keyword evidence="9" id="KW-0418">Kinase</keyword>
<dbReference type="Gene3D" id="1.10.287.130">
    <property type="match status" value="1"/>
</dbReference>
<feature type="domain" description="PAS" evidence="20">
    <location>
        <begin position="539"/>
        <end position="611"/>
    </location>
</feature>
<keyword evidence="13" id="KW-0472">Membrane</keyword>
<dbReference type="InterPro" id="IPR000700">
    <property type="entry name" value="PAS-assoc_C"/>
</dbReference>
<feature type="domain" description="PAC" evidence="21">
    <location>
        <begin position="628"/>
        <end position="680"/>
    </location>
</feature>
<dbReference type="SMART" id="SM00091">
    <property type="entry name" value="PAS"/>
    <property type="match status" value="4"/>
</dbReference>
<dbReference type="EMBL" id="FNXY01000006">
    <property type="protein sequence ID" value="SEJ29406.1"/>
    <property type="molecule type" value="Genomic_DNA"/>
</dbReference>
<dbReference type="PROSITE" id="PS50110">
    <property type="entry name" value="RESPONSE_REGULATORY"/>
    <property type="match status" value="2"/>
</dbReference>
<dbReference type="PROSITE" id="PS50894">
    <property type="entry name" value="HPT"/>
    <property type="match status" value="1"/>
</dbReference>
<keyword evidence="10" id="KW-0067">ATP-binding</keyword>
<dbReference type="PANTHER" id="PTHR45339">
    <property type="entry name" value="HYBRID SIGNAL TRANSDUCTION HISTIDINE KINASE J"/>
    <property type="match status" value="1"/>
</dbReference>
<dbReference type="PRINTS" id="PR00344">
    <property type="entry name" value="BCTRLSENSOR"/>
</dbReference>
<dbReference type="InterPro" id="IPR011006">
    <property type="entry name" value="CheY-like_superfamily"/>
</dbReference>
<dbReference type="Gene3D" id="3.30.450.20">
    <property type="entry name" value="PAS domain"/>
    <property type="match status" value="5"/>
</dbReference>
<feature type="domain" description="HPt" evidence="22">
    <location>
        <begin position="1359"/>
        <end position="1450"/>
    </location>
</feature>
<dbReference type="Pfam" id="PF01590">
    <property type="entry name" value="GAF"/>
    <property type="match status" value="1"/>
</dbReference>
<evidence type="ECO:0000256" key="9">
    <source>
        <dbReference type="ARBA" id="ARBA00022777"/>
    </source>
</evidence>
<evidence type="ECO:0000256" key="10">
    <source>
        <dbReference type="ARBA" id="ARBA00022840"/>
    </source>
</evidence>
<feature type="modified residue" description="Phosphohistidine" evidence="16">
    <location>
        <position position="1398"/>
    </location>
</feature>
<evidence type="ECO:0000256" key="16">
    <source>
        <dbReference type="PROSITE-ProRule" id="PRU00110"/>
    </source>
</evidence>
<dbReference type="InterPro" id="IPR036097">
    <property type="entry name" value="HisK_dim/P_sf"/>
</dbReference>
<evidence type="ECO:0000256" key="2">
    <source>
        <dbReference type="ARBA" id="ARBA00004651"/>
    </source>
</evidence>
<dbReference type="Pfam" id="PF00989">
    <property type="entry name" value="PAS"/>
    <property type="match status" value="2"/>
</dbReference>
<feature type="modified residue" description="4-aspartylphosphate" evidence="17">
    <location>
        <position position="1114"/>
    </location>
</feature>
<dbReference type="InterPro" id="IPR004358">
    <property type="entry name" value="Sig_transdc_His_kin-like_C"/>
</dbReference>
<dbReference type="InterPro" id="IPR035965">
    <property type="entry name" value="PAS-like_dom_sf"/>
</dbReference>
<dbReference type="InterPro" id="IPR005467">
    <property type="entry name" value="His_kinase_dom"/>
</dbReference>
<dbReference type="InterPro" id="IPR001789">
    <property type="entry name" value="Sig_transdc_resp-reg_receiver"/>
</dbReference>
<feature type="domain" description="PAS" evidence="20">
    <location>
        <begin position="166"/>
        <end position="236"/>
    </location>
</feature>
<dbReference type="Pfam" id="PF08447">
    <property type="entry name" value="PAS_3"/>
    <property type="match status" value="1"/>
</dbReference>
<dbReference type="Gene3D" id="1.20.120.160">
    <property type="entry name" value="HPT domain"/>
    <property type="match status" value="1"/>
</dbReference>
<dbReference type="PROSITE" id="PS50113">
    <property type="entry name" value="PAC"/>
    <property type="match status" value="2"/>
</dbReference>
<dbReference type="PANTHER" id="PTHR45339:SF1">
    <property type="entry name" value="HYBRID SIGNAL TRANSDUCTION HISTIDINE KINASE J"/>
    <property type="match status" value="1"/>
</dbReference>
<feature type="modified residue" description="4-aspartylphosphate" evidence="17">
    <location>
        <position position="1258"/>
    </location>
</feature>
<dbReference type="InterPro" id="IPR029016">
    <property type="entry name" value="GAF-like_dom_sf"/>
</dbReference>
<dbReference type="InterPro" id="IPR013655">
    <property type="entry name" value="PAS_fold_3"/>
</dbReference>
<evidence type="ECO:0000259" key="22">
    <source>
        <dbReference type="PROSITE" id="PS50894"/>
    </source>
</evidence>
<protein>
    <recommendedName>
        <fullName evidence="15">Sensory/regulatory protein RpfC</fullName>
        <ecNumber evidence="3">2.7.13.3</ecNumber>
    </recommendedName>
</protein>
<evidence type="ECO:0000256" key="7">
    <source>
        <dbReference type="ARBA" id="ARBA00022692"/>
    </source>
</evidence>
<dbReference type="NCBIfam" id="TIGR00229">
    <property type="entry name" value="sensory_box"/>
    <property type="match status" value="4"/>
</dbReference>
<feature type="domain" description="Histidine kinase" evidence="18">
    <location>
        <begin position="824"/>
        <end position="1048"/>
    </location>
</feature>
<dbReference type="Pfam" id="PF08448">
    <property type="entry name" value="PAS_4"/>
    <property type="match status" value="1"/>
</dbReference>
<evidence type="ECO:0000256" key="13">
    <source>
        <dbReference type="ARBA" id="ARBA00023136"/>
    </source>
</evidence>
<dbReference type="InterPro" id="IPR000014">
    <property type="entry name" value="PAS"/>
</dbReference>
<dbReference type="SMART" id="SM00388">
    <property type="entry name" value="HisKA"/>
    <property type="match status" value="1"/>
</dbReference>
<comment type="catalytic activity">
    <reaction evidence="1">
        <text>ATP + protein L-histidine = ADP + protein N-phospho-L-histidine.</text>
        <dbReference type="EC" id="2.7.13.3"/>
    </reaction>
</comment>
<evidence type="ECO:0000259" key="20">
    <source>
        <dbReference type="PROSITE" id="PS50112"/>
    </source>
</evidence>
<evidence type="ECO:0000259" key="19">
    <source>
        <dbReference type="PROSITE" id="PS50110"/>
    </source>
</evidence>
<dbReference type="SMART" id="SM00387">
    <property type="entry name" value="HATPase_c"/>
    <property type="match status" value="1"/>
</dbReference>
<dbReference type="Gene3D" id="3.30.565.10">
    <property type="entry name" value="Histidine kinase-like ATPase, C-terminal domain"/>
    <property type="match status" value="1"/>
</dbReference>
<evidence type="ECO:0000256" key="8">
    <source>
        <dbReference type="ARBA" id="ARBA00022741"/>
    </source>
</evidence>
<dbReference type="CDD" id="cd00130">
    <property type="entry name" value="PAS"/>
    <property type="match status" value="3"/>
</dbReference>
<keyword evidence="4" id="KW-1003">Cell membrane</keyword>
<dbReference type="Pfam" id="PF00512">
    <property type="entry name" value="HisKA"/>
    <property type="match status" value="1"/>
</dbReference>
<dbReference type="Gene3D" id="3.40.50.2300">
    <property type="match status" value="2"/>
</dbReference>
<keyword evidence="12" id="KW-0902">Two-component regulatory system</keyword>
<dbReference type="SUPFAM" id="SSF55874">
    <property type="entry name" value="ATPase domain of HSP90 chaperone/DNA topoisomerase II/histidine kinase"/>
    <property type="match status" value="1"/>
</dbReference>
<dbReference type="InterPro" id="IPR003018">
    <property type="entry name" value="GAF"/>
</dbReference>
<dbReference type="PROSITE" id="PS50109">
    <property type="entry name" value="HIS_KIN"/>
    <property type="match status" value="1"/>
</dbReference>
<dbReference type="OrthoDB" id="9811889at2"/>
<dbReference type="Gene3D" id="3.30.450.40">
    <property type="match status" value="1"/>
</dbReference>
<dbReference type="FunFam" id="1.10.287.130:FF:000002">
    <property type="entry name" value="Two-component osmosensing histidine kinase"/>
    <property type="match status" value="1"/>
</dbReference>
<dbReference type="Pfam" id="PF02518">
    <property type="entry name" value="HATPase_c"/>
    <property type="match status" value="1"/>
</dbReference>
<dbReference type="Pfam" id="PF00072">
    <property type="entry name" value="Response_reg"/>
    <property type="match status" value="2"/>
</dbReference>
<dbReference type="InterPro" id="IPR036890">
    <property type="entry name" value="HATPase_C_sf"/>
</dbReference>
<keyword evidence="24" id="KW-1185">Reference proteome</keyword>
<keyword evidence="7" id="KW-0812">Transmembrane</keyword>
<evidence type="ECO:0000313" key="24">
    <source>
        <dbReference type="Proteomes" id="UP000199532"/>
    </source>
</evidence>
<dbReference type="InterPro" id="IPR008207">
    <property type="entry name" value="Sig_transdc_His_kin_Hpt_dom"/>
</dbReference>
<organism evidence="23 24">
    <name type="scientific">Dyadobacter koreensis</name>
    <dbReference type="NCBI Taxonomy" id="408657"/>
    <lineage>
        <taxon>Bacteria</taxon>
        <taxon>Pseudomonadati</taxon>
        <taxon>Bacteroidota</taxon>
        <taxon>Cytophagia</taxon>
        <taxon>Cytophagales</taxon>
        <taxon>Spirosomataceae</taxon>
        <taxon>Dyadobacter</taxon>
    </lineage>
</organism>
<evidence type="ECO:0000259" key="21">
    <source>
        <dbReference type="PROSITE" id="PS50113"/>
    </source>
</evidence>
<dbReference type="Proteomes" id="UP000199532">
    <property type="component" value="Unassembled WGS sequence"/>
</dbReference>
<dbReference type="STRING" id="408657.SAMN04487995_4022"/>
<evidence type="ECO:0000256" key="1">
    <source>
        <dbReference type="ARBA" id="ARBA00000085"/>
    </source>
</evidence>
<evidence type="ECO:0000256" key="15">
    <source>
        <dbReference type="ARBA" id="ARBA00068150"/>
    </source>
</evidence>
<evidence type="ECO:0000259" key="18">
    <source>
        <dbReference type="PROSITE" id="PS50109"/>
    </source>
</evidence>
<dbReference type="SMART" id="SM00448">
    <property type="entry name" value="REC"/>
    <property type="match status" value="2"/>
</dbReference>
<evidence type="ECO:0000256" key="11">
    <source>
        <dbReference type="ARBA" id="ARBA00022989"/>
    </source>
</evidence>
<dbReference type="FunFam" id="3.30.565.10:FF:000010">
    <property type="entry name" value="Sensor histidine kinase RcsC"/>
    <property type="match status" value="1"/>
</dbReference>
<evidence type="ECO:0000313" key="23">
    <source>
        <dbReference type="EMBL" id="SEJ29406.1"/>
    </source>
</evidence>
<dbReference type="SUPFAM" id="SSF52172">
    <property type="entry name" value="CheY-like"/>
    <property type="match status" value="2"/>
</dbReference>
<gene>
    <name evidence="23" type="ORF">SAMN04487995_4022</name>
</gene>
<dbReference type="SUPFAM" id="SSF55781">
    <property type="entry name" value="GAF domain-like"/>
    <property type="match status" value="1"/>
</dbReference>
<evidence type="ECO:0000256" key="3">
    <source>
        <dbReference type="ARBA" id="ARBA00012438"/>
    </source>
</evidence>
<dbReference type="InterPro" id="IPR013767">
    <property type="entry name" value="PAS_fold"/>
</dbReference>
<evidence type="ECO:0000256" key="6">
    <source>
        <dbReference type="ARBA" id="ARBA00022679"/>
    </source>
</evidence>
<dbReference type="SUPFAM" id="SSF55785">
    <property type="entry name" value="PYP-like sensor domain (PAS domain)"/>
    <property type="match status" value="5"/>
</dbReference>
<keyword evidence="6" id="KW-0808">Transferase</keyword>
<dbReference type="GO" id="GO:0006355">
    <property type="term" value="P:regulation of DNA-templated transcription"/>
    <property type="evidence" value="ECO:0007669"/>
    <property type="project" value="InterPro"/>
</dbReference>
<comment type="subcellular location">
    <subcellularLocation>
        <location evidence="2">Cell membrane</location>
        <topology evidence="2">Multi-pass membrane protein</topology>
    </subcellularLocation>
</comment>
<dbReference type="GO" id="GO:0005524">
    <property type="term" value="F:ATP binding"/>
    <property type="evidence" value="ECO:0007669"/>
    <property type="project" value="UniProtKB-KW"/>
</dbReference>
<dbReference type="InterPro" id="IPR003594">
    <property type="entry name" value="HATPase_dom"/>
</dbReference>
<dbReference type="CDD" id="cd16922">
    <property type="entry name" value="HATPase_EvgS-ArcB-TorS-like"/>
    <property type="match status" value="1"/>
</dbReference>
<evidence type="ECO:0000256" key="4">
    <source>
        <dbReference type="ARBA" id="ARBA00022475"/>
    </source>
</evidence>
<dbReference type="CDD" id="cd00082">
    <property type="entry name" value="HisKA"/>
    <property type="match status" value="1"/>
</dbReference>
<feature type="domain" description="Response regulatory" evidence="19">
    <location>
        <begin position="1207"/>
        <end position="1325"/>
    </location>
</feature>
<dbReference type="InterPro" id="IPR013656">
    <property type="entry name" value="PAS_4"/>
</dbReference>
<reference evidence="23 24" key="1">
    <citation type="submission" date="2016-10" db="EMBL/GenBank/DDBJ databases">
        <authorList>
            <person name="de Groot N.N."/>
        </authorList>
    </citation>
    <scope>NUCLEOTIDE SEQUENCE [LARGE SCALE GENOMIC DNA]</scope>
    <source>
        <strain evidence="23 24">DSM 19938</strain>
    </source>
</reference>
<keyword evidence="8" id="KW-0547">Nucleotide-binding</keyword>
<dbReference type="GO" id="GO:0000155">
    <property type="term" value="F:phosphorelay sensor kinase activity"/>
    <property type="evidence" value="ECO:0007669"/>
    <property type="project" value="InterPro"/>
</dbReference>
<keyword evidence="11" id="KW-1133">Transmembrane helix</keyword>
<evidence type="ECO:0000256" key="5">
    <source>
        <dbReference type="ARBA" id="ARBA00022553"/>
    </source>
</evidence>
<dbReference type="InterPro" id="IPR036641">
    <property type="entry name" value="HPT_dom_sf"/>
</dbReference>
<sequence>MKLPPIPDNENERLRALQSYQILDTHTEREFDRLTELASMICGTPISLVSFVDEKRQWFKSRKGLDVQETSRDLAFCQYAIMGDSLFEVEDATQDERFKTNALVTGSPDIRFYAGFPLVDPKGYSLGTLCVIDKKINKLTTYQKDALKLLAEQAISLIIDQRKREELRHFEKLFQLSNDLVCIAGTDGYFRKINPAFEEILGWDEKFLLKTTLFELIHPEDVDKTYLEVARLAEGQTTVNFVHRFRAKNGRYFYLQWTATPEPVTGNIFAIARNITDEKISENKLRISEENFRSFFENSQGLMCTHDMNGNFLTVNSAGAELLGYTTAEVLNLSLFDLIPPKHHTILTDYLHEISTTGKSSGLMTTVHKNGSYRIWSYHNVLVQSLDGISYVVGNSIDITKSHQMAKSLQKTQEMLLQTNRTARVGGWEVDPETRKINWSEVTKEIHQVALDYQPTLELAMDFYKHGESREKLEKAVDLALREGTGYDLELELTTSKGEDLWVRAIGNSEMENGTCKRLYGTFQDIDAKKRAELEFRNSKKLLDDVLNAASEVSVIATDINGIITVFNKGAEKLLGYSAEEMIGKSTPSKLHLEEEIRARSEELSRLYSTPVEGFKTLVYKAEREGSEISEWIYKKKNGTLFPVSVVVTTIRDIQNKIIGYLGVASDLSARKKAEEELVTQRARLLAFVEHAPAAVAMFDQNVRYLAISHRWLEEYRLVGQDIIGKSHYEVFPGIDDNWKKIHQRSLKGEILTKDEETWRPPGWDHDQYLKWEVRPWYQFDGSVGGIMIFTQDITETALRREELKQAKIQSEQASIAKSEFLANMSHEIRTPLNGVIGFTDLVMKTKMTDTQKQYLGIVNQSANALLSIINDILDFSKIEAGKLELDVDKCDIYEITSQSADIISFPIQSKGLEMLLNIPSDLPRFVWVDEIRLKQVLINLLSNAAKFTEHGEIELKIEILKYDPQENEHIMCRFSVRDTGIGIREDKQNKIFEAFLQEDGSTTKKYGGTGLGLTISNKLLGMMGSRLQLKSVPGVGSTFFFDLAMRSEPGEAIEWENLDSIKRVLIVDDNDNNRIILAEMLRLLKVESDQASNGFDALNILARGETFDAVLMDYHMPYQDGLETIRQIRETFSMDADELPIVLLNSSADDATVLKGCEELNINYRLIKPIKLHDIFLSLTRLSQKEKTEEVTYTEVQDEISNGKLRIIVAEDNPVNMFLAKTIIGKISPNSQILEADNGLKAVELCKKQLPDLIFMDVQMPEMNGYEATIAIRELVTNKHIPIIALTAGNVKGERDKCLEAGMDDFISKPFVEDAIWQVFHKYTGSTGIQESIEKTGAGKPENHHIDIDKLKEVYMGDDEFIAEFLELTRDSLIKNLSDLKFSVATENLSGINAIGHKLKGASSAAYLIKITEIAGILEHMKSFHKENLIGLLLELEGEIELLKPFLAK</sequence>
<feature type="domain" description="PAS" evidence="20">
    <location>
        <begin position="288"/>
        <end position="358"/>
    </location>
</feature>
<proteinExistence type="predicted"/>
<dbReference type="InterPro" id="IPR001610">
    <property type="entry name" value="PAC"/>
</dbReference>
<dbReference type="GO" id="GO:0005886">
    <property type="term" value="C:plasma membrane"/>
    <property type="evidence" value="ECO:0007669"/>
    <property type="project" value="UniProtKB-SubCell"/>
</dbReference>
<dbReference type="SUPFAM" id="SSF47384">
    <property type="entry name" value="Homodimeric domain of signal transducing histidine kinase"/>
    <property type="match status" value="1"/>
</dbReference>
<accession>A0A1H6XML5</accession>
<evidence type="ECO:0000256" key="12">
    <source>
        <dbReference type="ARBA" id="ARBA00023012"/>
    </source>
</evidence>
<dbReference type="SMART" id="SM00086">
    <property type="entry name" value="PAC"/>
    <property type="match status" value="4"/>
</dbReference>
<evidence type="ECO:0000256" key="17">
    <source>
        <dbReference type="PROSITE-ProRule" id="PRU00169"/>
    </source>
</evidence>
<evidence type="ECO:0000256" key="14">
    <source>
        <dbReference type="ARBA" id="ARBA00064003"/>
    </source>
</evidence>
<comment type="subunit">
    <text evidence="14">At low DSF concentrations, interacts with RpfF.</text>
</comment>
<dbReference type="SUPFAM" id="SSF47226">
    <property type="entry name" value="Histidine-containing phosphotransfer domain, HPT domain"/>
    <property type="match status" value="1"/>
</dbReference>
<feature type="domain" description="Response regulatory" evidence="19">
    <location>
        <begin position="1064"/>
        <end position="1184"/>
    </location>
</feature>
<feature type="domain" description="PAC" evidence="21">
    <location>
        <begin position="487"/>
        <end position="538"/>
    </location>
</feature>
<dbReference type="CDD" id="cd17546">
    <property type="entry name" value="REC_hyHK_CKI1_RcsC-like"/>
    <property type="match status" value="2"/>
</dbReference>
<name>A0A1H6XML5_9BACT</name>